<dbReference type="InterPro" id="IPR036366">
    <property type="entry name" value="PGBDSf"/>
</dbReference>
<protein>
    <submittedName>
        <fullName evidence="2">Peptidoglycan-binding domain 1 protein</fullName>
    </submittedName>
</protein>
<dbReference type="Proteomes" id="UP000326169">
    <property type="component" value="Unassembled WGS sequence"/>
</dbReference>
<reference evidence="2 3" key="1">
    <citation type="journal article" date="2019" name="J Genomics">
        <title>The Draft Genome of a Hydrogen-producing Cyanobacterium, Arthrospira platensis NIES-46.</title>
        <authorList>
            <person name="Suzuki S."/>
            <person name="Yamaguchi H."/>
            <person name="Kawachi M."/>
        </authorList>
    </citation>
    <scope>NUCLEOTIDE SEQUENCE [LARGE SCALE GENOMIC DNA]</scope>
    <source>
        <strain evidence="2 3">NIES-46</strain>
    </source>
</reference>
<dbReference type="InterPro" id="IPR036365">
    <property type="entry name" value="PGBD-like_sf"/>
</dbReference>
<dbReference type="EMBL" id="BIMW01000104">
    <property type="protein sequence ID" value="GCE94683.1"/>
    <property type="molecule type" value="Genomic_DNA"/>
</dbReference>
<comment type="caution">
    <text evidence="2">The sequence shown here is derived from an EMBL/GenBank/DDBJ whole genome shotgun (WGS) entry which is preliminary data.</text>
</comment>
<keyword evidence="3" id="KW-1185">Reference proteome</keyword>
<gene>
    <name evidence="2" type="ORF">NIES46_27420</name>
</gene>
<proteinExistence type="predicted"/>
<dbReference type="Pfam" id="PF01471">
    <property type="entry name" value="PG_binding_1"/>
    <property type="match status" value="2"/>
</dbReference>
<evidence type="ECO:0000313" key="2">
    <source>
        <dbReference type="EMBL" id="GCE94683.1"/>
    </source>
</evidence>
<feature type="domain" description="Peptidoglycan binding-like" evidence="1">
    <location>
        <begin position="15"/>
        <end position="62"/>
    </location>
</feature>
<name>A0A5M3T4N2_LIMPL</name>
<dbReference type="InterPro" id="IPR002477">
    <property type="entry name" value="Peptidoglycan-bd-like"/>
</dbReference>
<dbReference type="SUPFAM" id="SSF47090">
    <property type="entry name" value="PGBD-like"/>
    <property type="match status" value="3"/>
</dbReference>
<sequence>MVDWRNYTNRELRFVLYGLGYGVPVNNDSPTDAIAQQGIRAFQHDRNLVVDGIVGDKTQAEMAAIVSSLHNHLNIVVRPNPPLPGNQFYGPKTTAAVKDFQKRYDLPVTGVADTYVRDKLEDTAYWWENRPQPDPVKPIYLPKDFAETIKGLGYANISSFQRDYDIPQTGTANPETQEILAKIVRNLQHNLNLIFQPRPLIAYSEIYDHRTEEYVGKFQQQLGLPITKTADLSLRKRLDRWARNKWLLGSVSY</sequence>
<organism evidence="2 3">
    <name type="scientific">Limnospira platensis NIES-46</name>
    <dbReference type="NCBI Taxonomy" id="1236695"/>
    <lineage>
        <taxon>Bacteria</taxon>
        <taxon>Bacillati</taxon>
        <taxon>Cyanobacteriota</taxon>
        <taxon>Cyanophyceae</taxon>
        <taxon>Oscillatoriophycideae</taxon>
        <taxon>Oscillatoriales</taxon>
        <taxon>Sirenicapillariaceae</taxon>
        <taxon>Limnospira</taxon>
    </lineage>
</organism>
<dbReference type="Gene3D" id="1.10.101.10">
    <property type="entry name" value="PGBD-like superfamily/PGBD"/>
    <property type="match status" value="2"/>
</dbReference>
<dbReference type="RefSeq" id="WP_006616143.1">
    <property type="nucleotide sequence ID" value="NZ_BIMW01000104.1"/>
</dbReference>
<accession>A0A5M3T4N2</accession>
<feature type="domain" description="Peptidoglycan binding-like" evidence="1">
    <location>
        <begin position="85"/>
        <end position="120"/>
    </location>
</feature>
<dbReference type="GeneID" id="301683572"/>
<evidence type="ECO:0000313" key="3">
    <source>
        <dbReference type="Proteomes" id="UP000326169"/>
    </source>
</evidence>
<evidence type="ECO:0000259" key="1">
    <source>
        <dbReference type="Pfam" id="PF01471"/>
    </source>
</evidence>